<name>A0A9P3GSA4_9APHY</name>
<evidence type="ECO:0000313" key="2">
    <source>
        <dbReference type="Proteomes" id="UP000703269"/>
    </source>
</evidence>
<dbReference type="EMBL" id="BPQB01000168">
    <property type="protein sequence ID" value="GJF00583.1"/>
    <property type="molecule type" value="Genomic_DNA"/>
</dbReference>
<reference evidence="1 2" key="1">
    <citation type="submission" date="2021-08" db="EMBL/GenBank/DDBJ databases">
        <title>Draft Genome Sequence of Phanerochaete sordida strain YK-624.</title>
        <authorList>
            <person name="Mori T."/>
            <person name="Dohra H."/>
            <person name="Suzuki T."/>
            <person name="Kawagishi H."/>
            <person name="Hirai H."/>
        </authorList>
    </citation>
    <scope>NUCLEOTIDE SEQUENCE [LARGE SCALE GENOMIC DNA]</scope>
    <source>
        <strain evidence="1 2">YK-624</strain>
    </source>
</reference>
<sequence length="607" mass="68794">MPDASSSIPLQWLHVGPGAIYDSLADAPCAEMDDAELLARLNSILGTNFSLDVPGLRDCLQHVRRNARDFGTAYGTLRPWWSYDFLEIPPLMEQRKVELEELRSHALRGPCIVDPTIPVRRIWDLFSNRVLPFHTLPREASYAADDVPSSIWCVSHSWVDEKDRRTVWTTINGEEWPVPLPSATTLAHVRIELLNMGAQYVWLDILCLRQQGGNAPEAEASRTEEWRLDVPTIGNIFQRQNAPCITYFNGLGLPAEFSPAILGSPRHWCNRVWTVQEGCNAWLPGGIDPGRPLGRGFFEHLSNRGDMILAEMTYLEVATFMKGRHCTSELDRIAGLAYLLKCETLPVYDERTPAEAVWLVLIKHLPDEVRTHIFFQFAPVTPFALWPSWSRFLAGQPELLHPPHDLSDGMHKLLYPELFGAMIEASRREQRTVHLADKSQLYSDDIQAQYCNRGYSLGPCRVTQPTRSVPGRARQDVYLEFLGADEPVPLEFHAMHGLLLPGIDYTLVGFSFGSHDGFLDWWVAIEIVAEELDGELLTVEAARWAVLVMDGAQAAFVENIKALMHDMRVVYLPGEEALARTRFRREYLRAIRWTASMLGYTFDTEST</sequence>
<keyword evidence="2" id="KW-1185">Reference proteome</keyword>
<protein>
    <recommendedName>
        <fullName evidence="3">Heterokaryon incompatibility domain-containing protein</fullName>
    </recommendedName>
</protein>
<dbReference type="Proteomes" id="UP000703269">
    <property type="component" value="Unassembled WGS sequence"/>
</dbReference>
<proteinExistence type="predicted"/>
<evidence type="ECO:0008006" key="3">
    <source>
        <dbReference type="Google" id="ProtNLM"/>
    </source>
</evidence>
<accession>A0A9P3GSA4</accession>
<dbReference type="OrthoDB" id="3226657at2759"/>
<gene>
    <name evidence="1" type="ORF">PsYK624_168760</name>
</gene>
<comment type="caution">
    <text evidence="1">The sequence shown here is derived from an EMBL/GenBank/DDBJ whole genome shotgun (WGS) entry which is preliminary data.</text>
</comment>
<evidence type="ECO:0000313" key="1">
    <source>
        <dbReference type="EMBL" id="GJF00583.1"/>
    </source>
</evidence>
<organism evidence="1 2">
    <name type="scientific">Phanerochaete sordida</name>
    <dbReference type="NCBI Taxonomy" id="48140"/>
    <lineage>
        <taxon>Eukaryota</taxon>
        <taxon>Fungi</taxon>
        <taxon>Dikarya</taxon>
        <taxon>Basidiomycota</taxon>
        <taxon>Agaricomycotina</taxon>
        <taxon>Agaricomycetes</taxon>
        <taxon>Polyporales</taxon>
        <taxon>Phanerochaetaceae</taxon>
        <taxon>Phanerochaete</taxon>
    </lineage>
</organism>
<dbReference type="AlphaFoldDB" id="A0A9P3GSA4"/>